<dbReference type="GeneID" id="6369890"/>
<proteinExistence type="predicted"/>
<name>B2ZXY4_9CAUD</name>
<keyword evidence="2" id="KW-1185">Reference proteome</keyword>
<organism evidence="1 2">
    <name type="scientific">Ralstonia phage phiRSL1</name>
    <dbReference type="NCBI Taxonomy" id="1980924"/>
    <lineage>
        <taxon>Viruses</taxon>
        <taxon>Duplodnaviria</taxon>
        <taxon>Heunggongvirae</taxon>
        <taxon>Uroviricota</taxon>
        <taxon>Caudoviricetes</taxon>
        <taxon>Mieseafarmvirus</taxon>
        <taxon>Mieseafarmvirus RSL1</taxon>
    </lineage>
</organism>
<dbReference type="KEGG" id="vg:6369890"/>
<evidence type="ECO:0000313" key="1">
    <source>
        <dbReference type="EMBL" id="BAG41560.1"/>
    </source>
</evidence>
<evidence type="ECO:0000313" key="2">
    <source>
        <dbReference type="Proteomes" id="UP000001034"/>
    </source>
</evidence>
<reference evidence="1 2" key="1">
    <citation type="journal article" date="2010" name="Virology">
        <title>A jumbo phage infecting the phytopathogen Ralstonia solanacearum defines a new lineage of the Myoviridae family.</title>
        <authorList>
            <person name="Yamada T."/>
            <person name="Satoh S."/>
            <person name="Ishikawa H."/>
            <person name="Fujiwara A."/>
            <person name="Kawasaki T."/>
            <person name="Fujie M."/>
            <person name="Ogata H."/>
        </authorList>
    </citation>
    <scope>NUCLEOTIDE SEQUENCE [LARGE SCALE GENOMIC DNA]</scope>
</reference>
<protein>
    <submittedName>
        <fullName evidence="1">Uncharacterized protein</fullName>
    </submittedName>
</protein>
<dbReference type="EMBL" id="AB366653">
    <property type="protein sequence ID" value="BAG41560.1"/>
    <property type="molecule type" value="Genomic_DNA"/>
</dbReference>
<dbReference type="Proteomes" id="UP000001034">
    <property type="component" value="Segment"/>
</dbReference>
<dbReference type="RefSeq" id="YP_001949990.1">
    <property type="nucleotide sequence ID" value="NC_010811.2"/>
</dbReference>
<sequence length="426" mass="46601">MMVSTLTAEDTIVPAISKSNNRILPANARAADVAERAIQEIIPVQQRRYYDAFRPQGIKAIAYNRLQQGRPCSCQAQRKTVNGLLNEEGKASPGLINQMLTGNMSFNVTPYGHDQGRAYPDAAGADGQTSPLAPVNKNQGVFDIVTAGGEEFPFAHSVPDEEAFGDNGPSSPVDIDSLVADFDVSALGYSDVACPICFGNGFIGGYAPFNSNRIVLTVTDLVLINGTIDTTEKPLVARDVQGFNQKVVLPRGALAVESFTVWNGLRPVPATFLIDGVAVTGDAAVLARCDGKPHLLTAQFTGDFTHLELQFTMSDQSLYFELPRRPSTSDTSLLEQMEPFQIILSPNIPQVESMDVLVEAQYGKTLVVQNVHPWNSRQRNILGWECQVRVIQPQEIYRILPQMPRTLNKNAATMMARDNRTGVYRT</sequence>
<accession>B2ZXY4</accession>